<evidence type="ECO:0000313" key="2">
    <source>
        <dbReference type="Proteomes" id="UP000266701"/>
    </source>
</evidence>
<dbReference type="EMBL" id="MCBA01000067">
    <property type="protein sequence ID" value="RGP89804.1"/>
    <property type="molecule type" value="Genomic_DNA"/>
</dbReference>
<organism evidence="1 2">
    <name type="scientific">Vibrio cholerae</name>
    <dbReference type="NCBI Taxonomy" id="666"/>
    <lineage>
        <taxon>Bacteria</taxon>
        <taxon>Pseudomonadati</taxon>
        <taxon>Pseudomonadota</taxon>
        <taxon>Gammaproteobacteria</taxon>
        <taxon>Vibrionales</taxon>
        <taxon>Vibrionaceae</taxon>
        <taxon>Vibrio</taxon>
    </lineage>
</organism>
<protein>
    <submittedName>
        <fullName evidence="1">Uncharacterized protein</fullName>
    </submittedName>
</protein>
<comment type="caution">
    <text evidence="1">The sequence shown here is derived from an EMBL/GenBank/DDBJ whole genome shotgun (WGS) entry which is preliminary data.</text>
</comment>
<accession>A0A395TYE4</accession>
<name>A0A395TYE4_VIBCL</name>
<reference evidence="1 2" key="1">
    <citation type="journal article" date="2017" name="Emerg. Infect. Dis.">
        <title>Carbapenemase VCC-1-Producing Vibrio cholerae in Coastal Waters of Germany.</title>
        <authorList>
            <person name="Hammerl J.A."/>
            <person name="Jackel C."/>
            <person name="Bortolaia V."/>
            <person name="Schwartz K."/>
            <person name="Bier N."/>
            <person name="Hendriksen R.S."/>
            <person name="Guerra B."/>
            <person name="Strauch E."/>
        </authorList>
    </citation>
    <scope>NUCLEOTIDE SEQUENCE [LARGE SCALE GENOMIC DNA]</scope>
    <source>
        <strain evidence="1 2">VN-2825</strain>
    </source>
</reference>
<dbReference type="Proteomes" id="UP000266701">
    <property type="component" value="Unassembled WGS sequence"/>
</dbReference>
<gene>
    <name evidence="1" type="ORF">BC353_09585</name>
</gene>
<dbReference type="AlphaFoldDB" id="A0A395TYE4"/>
<proteinExistence type="predicted"/>
<sequence>MTNHKLINLEISINKRSALKIAREQFYKNKKLTQLTIRATNVRVELSYSGSRKCEELITPIILKSESTMTIAQRILKHLSAITKPTARCISQLVTAHEFRTSKGEEKFSTVYTYKDGSYLTVTQENKVY</sequence>
<evidence type="ECO:0000313" key="1">
    <source>
        <dbReference type="EMBL" id="RGP89804.1"/>
    </source>
</evidence>